<dbReference type="PANTHER" id="PTHR30026:SF23">
    <property type="entry name" value="TO APRF-PUTATIVE OUTER MEMBRANE EFFLUX PROTEIN OR SECRETED ALKALINE PHOSPHATASE-RELATED"/>
    <property type="match status" value="1"/>
</dbReference>
<organism evidence="9 10">
    <name type="scientific">Deminuibacter soli</name>
    <dbReference type="NCBI Taxonomy" id="2291815"/>
    <lineage>
        <taxon>Bacteria</taxon>
        <taxon>Pseudomonadati</taxon>
        <taxon>Bacteroidota</taxon>
        <taxon>Chitinophagia</taxon>
        <taxon>Chitinophagales</taxon>
        <taxon>Chitinophagaceae</taxon>
        <taxon>Deminuibacter</taxon>
    </lineage>
</organism>
<evidence type="ECO:0000256" key="2">
    <source>
        <dbReference type="ARBA" id="ARBA00007613"/>
    </source>
</evidence>
<evidence type="ECO:0000256" key="6">
    <source>
        <dbReference type="ARBA" id="ARBA00023136"/>
    </source>
</evidence>
<name>A0A3E1NCQ8_9BACT</name>
<dbReference type="OrthoDB" id="1271612at2"/>
<dbReference type="Pfam" id="PF02321">
    <property type="entry name" value="OEP"/>
    <property type="match status" value="1"/>
</dbReference>
<dbReference type="PROSITE" id="PS51257">
    <property type="entry name" value="PROKAR_LIPOPROTEIN"/>
    <property type="match status" value="1"/>
</dbReference>
<dbReference type="InterPro" id="IPR003423">
    <property type="entry name" value="OMP_efflux"/>
</dbReference>
<evidence type="ECO:0000256" key="7">
    <source>
        <dbReference type="ARBA" id="ARBA00023237"/>
    </source>
</evidence>
<reference evidence="9 10" key="1">
    <citation type="submission" date="2018-08" db="EMBL/GenBank/DDBJ databases">
        <title>Chitinophagaceae sp. K23C18032701, a novel bacterium isolated from forest soil.</title>
        <authorList>
            <person name="Wang C."/>
        </authorList>
    </citation>
    <scope>NUCLEOTIDE SEQUENCE [LARGE SCALE GENOMIC DNA]</scope>
    <source>
        <strain evidence="9 10">K23C18032701</strain>
    </source>
</reference>
<dbReference type="GO" id="GO:0015288">
    <property type="term" value="F:porin activity"/>
    <property type="evidence" value="ECO:0007669"/>
    <property type="project" value="TreeGrafter"/>
</dbReference>
<dbReference type="Gene3D" id="1.20.1600.10">
    <property type="entry name" value="Outer membrane efflux proteins (OEP)"/>
    <property type="match status" value="1"/>
</dbReference>
<accession>A0A3E1NCQ8</accession>
<comment type="similarity">
    <text evidence="2">Belongs to the outer membrane factor (OMF) (TC 1.B.17) family.</text>
</comment>
<dbReference type="EMBL" id="QTJU01000015">
    <property type="protein sequence ID" value="RFM25795.1"/>
    <property type="molecule type" value="Genomic_DNA"/>
</dbReference>
<dbReference type="Proteomes" id="UP000261284">
    <property type="component" value="Unassembled WGS sequence"/>
</dbReference>
<dbReference type="SUPFAM" id="SSF56954">
    <property type="entry name" value="Outer membrane efflux proteins (OEP)"/>
    <property type="match status" value="1"/>
</dbReference>
<dbReference type="InterPro" id="IPR051906">
    <property type="entry name" value="TolC-like"/>
</dbReference>
<evidence type="ECO:0000256" key="5">
    <source>
        <dbReference type="ARBA" id="ARBA00022692"/>
    </source>
</evidence>
<protein>
    <submittedName>
        <fullName evidence="9">TolC family protein</fullName>
    </submittedName>
</protein>
<dbReference type="RefSeq" id="WP_116849755.1">
    <property type="nucleotide sequence ID" value="NZ_QTJU01000015.1"/>
</dbReference>
<keyword evidence="8" id="KW-0732">Signal</keyword>
<evidence type="ECO:0000256" key="1">
    <source>
        <dbReference type="ARBA" id="ARBA00004442"/>
    </source>
</evidence>
<gene>
    <name evidence="9" type="ORF">DXN05_23315</name>
</gene>
<keyword evidence="5" id="KW-0812">Transmembrane</keyword>
<feature type="chain" id="PRO_5017826051" evidence="8">
    <location>
        <begin position="23"/>
        <end position="445"/>
    </location>
</feature>
<keyword evidence="6" id="KW-0472">Membrane</keyword>
<keyword evidence="4" id="KW-1134">Transmembrane beta strand</keyword>
<comment type="caution">
    <text evidence="9">The sequence shown here is derived from an EMBL/GenBank/DDBJ whole genome shotgun (WGS) entry which is preliminary data.</text>
</comment>
<comment type="subcellular location">
    <subcellularLocation>
        <location evidence="1">Cell outer membrane</location>
    </subcellularLocation>
</comment>
<keyword evidence="10" id="KW-1185">Reference proteome</keyword>
<evidence type="ECO:0000256" key="3">
    <source>
        <dbReference type="ARBA" id="ARBA00022448"/>
    </source>
</evidence>
<dbReference type="GO" id="GO:0009279">
    <property type="term" value="C:cell outer membrane"/>
    <property type="evidence" value="ECO:0007669"/>
    <property type="project" value="UniProtKB-SubCell"/>
</dbReference>
<dbReference type="PANTHER" id="PTHR30026">
    <property type="entry name" value="OUTER MEMBRANE PROTEIN TOLC"/>
    <property type="match status" value="1"/>
</dbReference>
<dbReference type="GO" id="GO:0015562">
    <property type="term" value="F:efflux transmembrane transporter activity"/>
    <property type="evidence" value="ECO:0007669"/>
    <property type="project" value="InterPro"/>
</dbReference>
<feature type="signal peptide" evidence="8">
    <location>
        <begin position="1"/>
        <end position="22"/>
    </location>
</feature>
<evidence type="ECO:0000256" key="8">
    <source>
        <dbReference type="SAM" id="SignalP"/>
    </source>
</evidence>
<keyword evidence="3" id="KW-0813">Transport</keyword>
<keyword evidence="7" id="KW-0998">Cell outer membrane</keyword>
<evidence type="ECO:0000256" key="4">
    <source>
        <dbReference type="ARBA" id="ARBA00022452"/>
    </source>
</evidence>
<dbReference type="GO" id="GO:1990281">
    <property type="term" value="C:efflux pump complex"/>
    <property type="evidence" value="ECO:0007669"/>
    <property type="project" value="TreeGrafter"/>
</dbReference>
<dbReference type="AlphaFoldDB" id="A0A3E1NCQ8"/>
<proteinExistence type="inferred from homology"/>
<evidence type="ECO:0000313" key="9">
    <source>
        <dbReference type="EMBL" id="RFM25795.1"/>
    </source>
</evidence>
<evidence type="ECO:0000313" key="10">
    <source>
        <dbReference type="Proteomes" id="UP000261284"/>
    </source>
</evidence>
<sequence>MIYDRKLWTLVLLLFSGCLTSAATQQQSADSTLTLTLNDVWQKAAANSKTALIAAKAVAIRRELTADAIADKLPDAELAANFEKTTNLPVYDNGLLHSPYQHAITQTHYKTDANFFLTLYNGHKLNLKIEEDKMLQQIAETQQRLTLSDVRYKAAAAYLELQKATVFKQLILTDIERQEKQLAQIKENYKNGVLLKSDLLRVELDLNRRRLTREQVENDIRIANQQLNILIGEKDEQPVQPEAIADPSLNPPGSYDDYVAIALQHAYSYHAAAQQTELSKIKLKEAKANTQPKVGLYGDFNFAYPQTLLYPYNPNLYSIGVMGVRASFPIASLYKNAHKVKAAQLELEKETYAHEDAADKLRQQVREVYLRYKEALVQIELARENVARATENERIVKNTYFNNVSLITDLLDADVQLLQSQFELEAARILAQNKYYLLQNIIGNL</sequence>